<dbReference type="RefSeq" id="XP_037194029.1">
    <property type="nucleotide sequence ID" value="XM_037333942.1"/>
</dbReference>
<comment type="caution">
    <text evidence="2">The sequence shown here is derived from an EMBL/GenBank/DDBJ whole genome shotgun (WGS) entry which is preliminary data.</text>
</comment>
<feature type="transmembrane region" description="Helical" evidence="1">
    <location>
        <begin position="13"/>
        <end position="31"/>
    </location>
</feature>
<sequence length="119" mass="13928">MRKTEDLARNCEGLQGFGTWLYYWMLLYVLTRYSKFCQLRKTNSPLVMLYNRFLFDVHDCDFPGPLSRLKEGFRPISTPFLRYVELMTKISPSVTLAQLAAYISKNLSIPLAFSIFPKK</sequence>
<dbReference type="AlphaFoldDB" id="A0A8H6AWX0"/>
<protein>
    <submittedName>
        <fullName evidence="2">Uncharacterized protein</fullName>
    </submittedName>
</protein>
<keyword evidence="3" id="KW-1185">Reference proteome</keyword>
<organism evidence="2 3">
    <name type="scientific">Botrytis fragariae</name>
    <dbReference type="NCBI Taxonomy" id="1964551"/>
    <lineage>
        <taxon>Eukaryota</taxon>
        <taxon>Fungi</taxon>
        <taxon>Dikarya</taxon>
        <taxon>Ascomycota</taxon>
        <taxon>Pezizomycotina</taxon>
        <taxon>Leotiomycetes</taxon>
        <taxon>Helotiales</taxon>
        <taxon>Sclerotiniaceae</taxon>
        <taxon>Botrytis</taxon>
    </lineage>
</organism>
<dbReference type="EMBL" id="JABFCT010000006">
    <property type="protein sequence ID" value="KAF5875083.1"/>
    <property type="molecule type" value="Genomic_DNA"/>
</dbReference>
<reference evidence="2 3" key="1">
    <citation type="journal article" date="2020" name="Phytopathology">
        <title>A high-quality genome resource of Botrytis fragariae, a new and rapidly spreading fungal pathogen causing strawberry gray mold in the U.S.A.</title>
        <authorList>
            <person name="Wu Y."/>
            <person name="Saski C.A."/>
            <person name="Schnabel G."/>
            <person name="Xiao S."/>
            <person name="Hu M."/>
        </authorList>
    </citation>
    <scope>NUCLEOTIDE SEQUENCE [LARGE SCALE GENOMIC DNA]</scope>
    <source>
        <strain evidence="2 3">BVB16</strain>
    </source>
</reference>
<dbReference type="OrthoDB" id="10554068at2759"/>
<keyword evidence="1" id="KW-1133">Transmembrane helix</keyword>
<evidence type="ECO:0000313" key="3">
    <source>
        <dbReference type="Proteomes" id="UP000531561"/>
    </source>
</evidence>
<gene>
    <name evidence="2" type="ORF">Bfra_003537</name>
</gene>
<evidence type="ECO:0000313" key="2">
    <source>
        <dbReference type="EMBL" id="KAF5875083.1"/>
    </source>
</evidence>
<accession>A0A8H6AWX0</accession>
<dbReference type="GeneID" id="59257634"/>
<dbReference type="Proteomes" id="UP000531561">
    <property type="component" value="Unassembled WGS sequence"/>
</dbReference>
<name>A0A8H6AWX0_9HELO</name>
<proteinExistence type="predicted"/>
<evidence type="ECO:0000256" key="1">
    <source>
        <dbReference type="SAM" id="Phobius"/>
    </source>
</evidence>
<keyword evidence="1" id="KW-0472">Membrane</keyword>
<keyword evidence="1" id="KW-0812">Transmembrane</keyword>